<evidence type="ECO:0000256" key="1">
    <source>
        <dbReference type="SAM" id="MobiDB-lite"/>
    </source>
</evidence>
<dbReference type="PANTHER" id="PTHR19959:SF119">
    <property type="entry name" value="FUNGAL LIPASE-LIKE DOMAIN-CONTAINING PROTEIN"/>
    <property type="match status" value="1"/>
</dbReference>
<dbReference type="InterPro" id="IPR011990">
    <property type="entry name" value="TPR-like_helical_dom_sf"/>
</dbReference>
<feature type="compositionally biased region" description="Basic and acidic residues" evidence="1">
    <location>
        <begin position="14"/>
        <end position="27"/>
    </location>
</feature>
<keyword evidence="3" id="KW-1185">Reference proteome</keyword>
<feature type="region of interest" description="Disordered" evidence="1">
    <location>
        <begin position="1"/>
        <end position="45"/>
    </location>
</feature>
<dbReference type="Proteomes" id="UP000044841">
    <property type="component" value="Unassembled WGS sequence"/>
</dbReference>
<evidence type="ECO:0000313" key="3">
    <source>
        <dbReference type="Proteomes" id="UP000044841"/>
    </source>
</evidence>
<dbReference type="EMBL" id="CYGV01001267">
    <property type="protein sequence ID" value="CUA71840.1"/>
    <property type="molecule type" value="Genomic_DNA"/>
</dbReference>
<organism evidence="2 3">
    <name type="scientific">Rhizoctonia solani</name>
    <dbReference type="NCBI Taxonomy" id="456999"/>
    <lineage>
        <taxon>Eukaryota</taxon>
        <taxon>Fungi</taxon>
        <taxon>Dikarya</taxon>
        <taxon>Basidiomycota</taxon>
        <taxon>Agaricomycotina</taxon>
        <taxon>Agaricomycetes</taxon>
        <taxon>Cantharellales</taxon>
        <taxon>Ceratobasidiaceae</taxon>
        <taxon>Rhizoctonia</taxon>
    </lineage>
</organism>
<gene>
    <name evidence="2" type="ORF">RSOLAG22IIIB_04785</name>
</gene>
<reference evidence="2 3" key="1">
    <citation type="submission" date="2015-07" db="EMBL/GenBank/DDBJ databases">
        <authorList>
            <person name="Noorani M."/>
        </authorList>
    </citation>
    <scope>NUCLEOTIDE SEQUENCE [LARGE SCALE GENOMIC DNA]</scope>
    <source>
        <strain evidence="2">BBA 69670</strain>
    </source>
</reference>
<dbReference type="PANTHER" id="PTHR19959">
    <property type="entry name" value="KINESIN LIGHT CHAIN"/>
    <property type="match status" value="1"/>
</dbReference>
<dbReference type="SUPFAM" id="SSF81901">
    <property type="entry name" value="HCP-like"/>
    <property type="match status" value="1"/>
</dbReference>
<proteinExistence type="predicted"/>
<dbReference type="Gene3D" id="1.25.40.10">
    <property type="entry name" value="Tetratricopeptide repeat domain"/>
    <property type="match status" value="2"/>
</dbReference>
<accession>A0A0K6G004</accession>
<dbReference type="AlphaFoldDB" id="A0A0K6G004"/>
<name>A0A0K6G004_9AGAM</name>
<evidence type="ECO:0000313" key="2">
    <source>
        <dbReference type="EMBL" id="CUA71840.1"/>
    </source>
</evidence>
<sequence>MEDDRSSESMPPDPQRENTQESLKDDLPEQNTALEEPVSLGGPDLLQNERFDEMDIQELHNLGESYYTRFRRLGELDDLEKAIICVSRALVSTAEDEPSTPHLLTTLGSCHNQLYERLGEPEDIEKSIEYTSRALALTPDSNSQLSYRLTDLGVCHYNRFQRLGELSDIEKSIHYVSRALSLTPDEDQDSAYRLAMLGFSYWGRSQLLGELTDIEKSIEYISRAVALTPDGEQHLPYWLAQLGVSYEMRAWRLGELGDIDKSIEHLSRTLDMIPDSHLNPQWLISLAMAHGNRFWRLGELSDVEKSIDLLSRTLVSTPDSHPDLPYWLSTLGRLHGGRLSRLAELGDMEKEFEYTSRALALVPEDHPNMAYLLTNLGLSCGTRFMHLRDPNDFARSTECLSRALALTPDGDQNLPFLLTSMGRLHIVQYAYHDDISNIDKSIEYISRALSLTPSSHSDHQEQLLSLGMSLSIRARSPDRMEDFGKAIEYASRSLALASEGLPYLSAHRFLAMICVHQYHLTNNVKYLQDSLNSFRQVCQSQIGSPNQRFKAALEWAKQASIHGELNSIEAHQKAIDLLPQYIWLGATANQRYKDLDSAKNLATEAAVAAIRVSKYLLAVEWLEHARCVVWNQSLMLRSPLDRLLGIYPALANRLQEVADQLNTAGSDSTILQQAPSFSSPVTSDSLTSEQARQEHRRLAKEYNDLLLEIRKLPGFEEFLQPMKGNHFMNAARNGPIVVIICVADSCNALVILPGQDNVNHIPLPAFTEKKAQDARSEIQISLRRKGLRERGVKLRREGGHEPNFANVLATLWNDIVKPILDYLGYTVRLVIQ</sequence>
<dbReference type="SUPFAM" id="SSF48452">
    <property type="entry name" value="TPR-like"/>
    <property type="match status" value="1"/>
</dbReference>
<protein>
    <submittedName>
        <fullName evidence="2">Dynein heavy chain, cytoplasmic</fullName>
    </submittedName>
</protein>